<dbReference type="InterPro" id="IPR038056">
    <property type="entry name" value="YjbR-like_sf"/>
</dbReference>
<dbReference type="InterPro" id="IPR058532">
    <property type="entry name" value="YjbR/MT2646/Rv2570-like"/>
</dbReference>
<evidence type="ECO:0000313" key="2">
    <source>
        <dbReference type="Proteomes" id="UP001595699"/>
    </source>
</evidence>
<keyword evidence="1" id="KW-0238">DNA-binding</keyword>
<dbReference type="SUPFAM" id="SSF142906">
    <property type="entry name" value="YjbR-like"/>
    <property type="match status" value="1"/>
</dbReference>
<dbReference type="EMBL" id="JBHRZH010000008">
    <property type="protein sequence ID" value="MFC3761369.1"/>
    <property type="molecule type" value="Genomic_DNA"/>
</dbReference>
<keyword evidence="2" id="KW-1185">Reference proteome</keyword>
<evidence type="ECO:0000313" key="1">
    <source>
        <dbReference type="EMBL" id="MFC3761369.1"/>
    </source>
</evidence>
<name>A0ABV7YAK3_9ACTN</name>
<comment type="caution">
    <text evidence="1">The sequence shown here is derived from an EMBL/GenBank/DDBJ whole genome shotgun (WGS) entry which is preliminary data.</text>
</comment>
<reference evidence="2" key="1">
    <citation type="journal article" date="2019" name="Int. J. Syst. Evol. Microbiol.">
        <title>The Global Catalogue of Microorganisms (GCM) 10K type strain sequencing project: providing services to taxonomists for standard genome sequencing and annotation.</title>
        <authorList>
            <consortium name="The Broad Institute Genomics Platform"/>
            <consortium name="The Broad Institute Genome Sequencing Center for Infectious Disease"/>
            <person name="Wu L."/>
            <person name="Ma J."/>
        </authorList>
    </citation>
    <scope>NUCLEOTIDE SEQUENCE [LARGE SCALE GENOMIC DNA]</scope>
    <source>
        <strain evidence="2">CGMCC 4.7241</strain>
    </source>
</reference>
<accession>A0ABV7YAK3</accession>
<dbReference type="RefSeq" id="WP_205118436.1">
    <property type="nucleotide sequence ID" value="NZ_JAFBCM010000001.1"/>
</dbReference>
<protein>
    <submittedName>
        <fullName evidence="1">MmcQ/YjbR family DNA-binding protein</fullName>
    </submittedName>
</protein>
<organism evidence="1 2">
    <name type="scientific">Tenggerimyces flavus</name>
    <dbReference type="NCBI Taxonomy" id="1708749"/>
    <lineage>
        <taxon>Bacteria</taxon>
        <taxon>Bacillati</taxon>
        <taxon>Actinomycetota</taxon>
        <taxon>Actinomycetes</taxon>
        <taxon>Propionibacteriales</taxon>
        <taxon>Nocardioidaceae</taxon>
        <taxon>Tenggerimyces</taxon>
    </lineage>
</organism>
<dbReference type="Gene3D" id="3.90.1150.30">
    <property type="match status" value="1"/>
</dbReference>
<dbReference type="Pfam" id="PF04237">
    <property type="entry name" value="YjbR"/>
    <property type="match status" value="1"/>
</dbReference>
<sequence length="128" mass="13811">MSRMSTWEDVSAFLETLPAAEFSPPGGHFPRGVVRVLGKVVAYPAGGARGSPPDAVEGEEFVFVKAGSDEKAALLASDPVTFFVTPHYSGSPGVIVRLRTVEAAQLRELLVEAWRLVAPKRLIREYDG</sequence>
<dbReference type="GO" id="GO:0003677">
    <property type="term" value="F:DNA binding"/>
    <property type="evidence" value="ECO:0007669"/>
    <property type="project" value="UniProtKB-KW"/>
</dbReference>
<dbReference type="Proteomes" id="UP001595699">
    <property type="component" value="Unassembled WGS sequence"/>
</dbReference>
<gene>
    <name evidence="1" type="ORF">ACFOUW_10995</name>
</gene>
<proteinExistence type="predicted"/>